<dbReference type="HAMAP" id="MF_01320_B">
    <property type="entry name" value="Ribosomal_uL2_B"/>
    <property type="match status" value="1"/>
</dbReference>
<keyword evidence="5" id="KW-0699">rRNA-binding</keyword>
<gene>
    <name evidence="5" type="primary">rplB</name>
    <name evidence="9" type="ORF">A2919_01770</name>
</gene>
<dbReference type="SMART" id="SM01383">
    <property type="entry name" value="Ribosomal_L2"/>
    <property type="match status" value="1"/>
</dbReference>
<dbReference type="PANTHER" id="PTHR13691:SF5">
    <property type="entry name" value="LARGE RIBOSOMAL SUBUNIT PROTEIN UL2M"/>
    <property type="match status" value="1"/>
</dbReference>
<evidence type="ECO:0000259" key="7">
    <source>
        <dbReference type="SMART" id="SM01382"/>
    </source>
</evidence>
<evidence type="ECO:0000256" key="1">
    <source>
        <dbReference type="ARBA" id="ARBA00005636"/>
    </source>
</evidence>
<feature type="compositionally biased region" description="Basic residues" evidence="6">
    <location>
        <begin position="270"/>
        <end position="280"/>
    </location>
</feature>
<dbReference type="PANTHER" id="PTHR13691">
    <property type="entry name" value="RIBOSOMAL PROTEIN L2"/>
    <property type="match status" value="1"/>
</dbReference>
<dbReference type="Gene3D" id="2.30.30.30">
    <property type="match status" value="1"/>
</dbReference>
<dbReference type="SUPFAM" id="SSF50249">
    <property type="entry name" value="Nucleic acid-binding proteins"/>
    <property type="match status" value="1"/>
</dbReference>
<dbReference type="InterPro" id="IPR022671">
    <property type="entry name" value="Ribosomal_uL2_CS"/>
</dbReference>
<dbReference type="NCBIfam" id="TIGR01171">
    <property type="entry name" value="rplB_bact"/>
    <property type="match status" value="1"/>
</dbReference>
<dbReference type="Pfam" id="PF03947">
    <property type="entry name" value="Ribosomal_L2_C"/>
    <property type="match status" value="1"/>
</dbReference>
<evidence type="ECO:0000256" key="2">
    <source>
        <dbReference type="ARBA" id="ARBA00022980"/>
    </source>
</evidence>
<keyword evidence="3 5" id="KW-0687">Ribonucleoprotein</keyword>
<comment type="function">
    <text evidence="5">One of the primary rRNA binding proteins. Required for association of the 30S and 50S subunits to form the 70S ribosome, for tRNA binding and peptide bond formation. It has been suggested to have peptidyltransferase activity; this is somewhat controversial. Makes several contacts with the 16S rRNA in the 70S ribosome.</text>
</comment>
<keyword evidence="2 5" id="KW-0689">Ribosomal protein</keyword>
<dbReference type="InterPro" id="IPR008991">
    <property type="entry name" value="Translation_prot_SH3-like_sf"/>
</dbReference>
<evidence type="ECO:0000313" key="10">
    <source>
        <dbReference type="Proteomes" id="UP000178835"/>
    </source>
</evidence>
<keyword evidence="5" id="KW-0694">RNA-binding</keyword>
<dbReference type="FunFam" id="2.30.30.30:FF:000001">
    <property type="entry name" value="50S ribosomal protein L2"/>
    <property type="match status" value="1"/>
</dbReference>
<dbReference type="InterPro" id="IPR005880">
    <property type="entry name" value="Ribosomal_uL2_bac/org-type"/>
</dbReference>
<evidence type="ECO:0000256" key="4">
    <source>
        <dbReference type="ARBA" id="ARBA00035242"/>
    </source>
</evidence>
<dbReference type="InterPro" id="IPR002171">
    <property type="entry name" value="Ribosomal_uL2"/>
</dbReference>
<evidence type="ECO:0000313" key="9">
    <source>
        <dbReference type="EMBL" id="OGZ60588.1"/>
    </source>
</evidence>
<evidence type="ECO:0000256" key="6">
    <source>
        <dbReference type="SAM" id="MobiDB-lite"/>
    </source>
</evidence>
<comment type="similarity">
    <text evidence="1 5">Belongs to the universal ribosomal protein uL2 family.</text>
</comment>
<dbReference type="GO" id="GO:0015934">
    <property type="term" value="C:large ribosomal subunit"/>
    <property type="evidence" value="ECO:0007669"/>
    <property type="project" value="InterPro"/>
</dbReference>
<dbReference type="GO" id="GO:0019843">
    <property type="term" value="F:rRNA binding"/>
    <property type="evidence" value="ECO:0007669"/>
    <property type="project" value="UniProtKB-UniRule"/>
</dbReference>
<comment type="caution">
    <text evidence="9">The sequence shown here is derived from an EMBL/GenBank/DDBJ whole genome shotgun (WGS) entry which is preliminary data.</text>
</comment>
<dbReference type="PIRSF" id="PIRSF002158">
    <property type="entry name" value="Ribosomal_L2"/>
    <property type="match status" value="1"/>
</dbReference>
<evidence type="ECO:0000256" key="5">
    <source>
        <dbReference type="HAMAP-Rule" id="MF_01320"/>
    </source>
</evidence>
<dbReference type="Gene3D" id="4.10.950.10">
    <property type="entry name" value="Ribosomal protein L2, domain 3"/>
    <property type="match status" value="1"/>
</dbReference>
<evidence type="ECO:0000259" key="8">
    <source>
        <dbReference type="SMART" id="SM01383"/>
    </source>
</evidence>
<dbReference type="AlphaFoldDB" id="A0A1G2HF97"/>
<feature type="domain" description="Large ribosomal subunit protein uL2 RNA-binding" evidence="8">
    <location>
        <begin position="42"/>
        <end position="117"/>
    </location>
</feature>
<protein>
    <recommendedName>
        <fullName evidence="4 5">Large ribosomal subunit protein uL2</fullName>
    </recommendedName>
</protein>
<dbReference type="Gene3D" id="2.40.50.140">
    <property type="entry name" value="Nucleic acid-binding proteins"/>
    <property type="match status" value="1"/>
</dbReference>
<name>A0A1G2HF97_9BACT</name>
<dbReference type="InterPro" id="IPR022666">
    <property type="entry name" value="Ribosomal_uL2_RNA-bd_dom"/>
</dbReference>
<feature type="domain" description="Large ribosomal subunit protein uL2 C-terminal" evidence="7">
    <location>
        <begin position="123"/>
        <end position="252"/>
    </location>
</feature>
<dbReference type="Proteomes" id="UP000178835">
    <property type="component" value="Unassembled WGS sequence"/>
</dbReference>
<reference evidence="9 10" key="1">
    <citation type="journal article" date="2016" name="Nat. Commun.">
        <title>Thousands of microbial genomes shed light on interconnected biogeochemical processes in an aquifer system.</title>
        <authorList>
            <person name="Anantharaman K."/>
            <person name="Brown C.T."/>
            <person name="Hug L.A."/>
            <person name="Sharon I."/>
            <person name="Castelle C.J."/>
            <person name="Probst A.J."/>
            <person name="Thomas B.C."/>
            <person name="Singh A."/>
            <person name="Wilkins M.J."/>
            <person name="Karaoz U."/>
            <person name="Brodie E.L."/>
            <person name="Williams K.H."/>
            <person name="Hubbard S.S."/>
            <person name="Banfield J.F."/>
        </authorList>
    </citation>
    <scope>NUCLEOTIDE SEQUENCE [LARGE SCALE GENOMIC DNA]</scope>
</reference>
<organism evidence="9 10">
    <name type="scientific">Candidatus Spechtbacteria bacterium RIFCSPLOWO2_01_FULL_43_12</name>
    <dbReference type="NCBI Taxonomy" id="1802162"/>
    <lineage>
        <taxon>Bacteria</taxon>
        <taxon>Candidatus Spechtiibacteriota</taxon>
    </lineage>
</organism>
<dbReference type="PROSITE" id="PS00467">
    <property type="entry name" value="RIBOSOMAL_L2"/>
    <property type="match status" value="1"/>
</dbReference>
<sequence>MAVKIKKPTTPGQRGMIVTDYSGLDKKKPEKSLSGILRRNKGRSHGKITVRHKGGGSKRKFRDIDFKQNQMGDTLTVMALEYDPNRSAFIALARNQDGKKRYILAHSKMKTGDEVKISESASIKDGNRMLLVNIPIGTLVHNIEIKAGRGGQLARSAGSQAKVLAHDAGQTQLVMPSSEVRTVPSQALATVGVVSNASYREEVVGKAGRNRLRGKRPHVRGSAMNPVDHPHGGGEGRAPIGLKYPKTPWGKNAYGVKTRKRTKYSNISIIKRRKKKKKKR</sequence>
<dbReference type="SUPFAM" id="SSF50104">
    <property type="entry name" value="Translation proteins SH3-like domain"/>
    <property type="match status" value="1"/>
</dbReference>
<dbReference type="InterPro" id="IPR014722">
    <property type="entry name" value="Rib_uL2_dom2"/>
</dbReference>
<dbReference type="Pfam" id="PF00181">
    <property type="entry name" value="Ribosomal_L2_N"/>
    <property type="match status" value="1"/>
</dbReference>
<evidence type="ECO:0000256" key="3">
    <source>
        <dbReference type="ARBA" id="ARBA00023274"/>
    </source>
</evidence>
<comment type="subunit">
    <text evidence="5">Part of the 50S ribosomal subunit. Forms a bridge to the 30S subunit in the 70S ribosome.</text>
</comment>
<dbReference type="EMBL" id="MHOH01000017">
    <property type="protein sequence ID" value="OGZ60588.1"/>
    <property type="molecule type" value="Genomic_DNA"/>
</dbReference>
<dbReference type="GO" id="GO:0003735">
    <property type="term" value="F:structural constituent of ribosome"/>
    <property type="evidence" value="ECO:0007669"/>
    <property type="project" value="InterPro"/>
</dbReference>
<feature type="region of interest" description="Disordered" evidence="6">
    <location>
        <begin position="212"/>
        <end position="280"/>
    </location>
</feature>
<proteinExistence type="inferred from homology"/>
<dbReference type="InterPro" id="IPR022669">
    <property type="entry name" value="Ribosomal_uL2_C"/>
</dbReference>
<dbReference type="SMART" id="SM01382">
    <property type="entry name" value="Ribosomal_L2_C"/>
    <property type="match status" value="1"/>
</dbReference>
<dbReference type="FunFam" id="4.10.950.10:FF:000001">
    <property type="entry name" value="50S ribosomal protein L2"/>
    <property type="match status" value="1"/>
</dbReference>
<accession>A0A1G2HF97</accession>
<dbReference type="InterPro" id="IPR012340">
    <property type="entry name" value="NA-bd_OB-fold"/>
</dbReference>
<dbReference type="GO" id="GO:0002181">
    <property type="term" value="P:cytoplasmic translation"/>
    <property type="evidence" value="ECO:0007669"/>
    <property type="project" value="TreeGrafter"/>
</dbReference>
<dbReference type="GO" id="GO:0016740">
    <property type="term" value="F:transferase activity"/>
    <property type="evidence" value="ECO:0007669"/>
    <property type="project" value="InterPro"/>
</dbReference>
<dbReference type="InterPro" id="IPR014726">
    <property type="entry name" value="Ribosomal_uL2_dom3"/>
</dbReference>